<accession>A0A0D1AJK5</accession>
<dbReference type="GO" id="GO:0005524">
    <property type="term" value="F:ATP binding"/>
    <property type="evidence" value="ECO:0007669"/>
    <property type="project" value="UniProtKB-KW"/>
</dbReference>
<keyword evidence="3 8" id="KW-0812">Transmembrane</keyword>
<keyword evidence="2" id="KW-0813">Transport</keyword>
<evidence type="ECO:0000313" key="11">
    <source>
        <dbReference type="EMBL" id="KIS23304.1"/>
    </source>
</evidence>
<evidence type="ECO:0000256" key="6">
    <source>
        <dbReference type="ARBA" id="ARBA00022989"/>
    </source>
</evidence>
<dbReference type="GO" id="GO:0015421">
    <property type="term" value="F:ABC-type oligopeptide transporter activity"/>
    <property type="evidence" value="ECO:0007669"/>
    <property type="project" value="TreeGrafter"/>
</dbReference>
<protein>
    <submittedName>
        <fullName evidence="11">Thiamine ABC transporter permease</fullName>
    </submittedName>
</protein>
<dbReference type="InterPro" id="IPR017871">
    <property type="entry name" value="ABC_transporter-like_CS"/>
</dbReference>
<dbReference type="InterPro" id="IPR003439">
    <property type="entry name" value="ABC_transporter-like_ATP-bd"/>
</dbReference>
<dbReference type="InterPro" id="IPR036640">
    <property type="entry name" value="ABC1_TM_sf"/>
</dbReference>
<dbReference type="SUPFAM" id="SSF52540">
    <property type="entry name" value="P-loop containing nucleoside triphosphate hydrolases"/>
    <property type="match status" value="1"/>
</dbReference>
<evidence type="ECO:0000256" key="4">
    <source>
        <dbReference type="ARBA" id="ARBA00022741"/>
    </source>
</evidence>
<dbReference type="SUPFAM" id="SSF90123">
    <property type="entry name" value="ABC transporter transmembrane region"/>
    <property type="match status" value="1"/>
</dbReference>
<evidence type="ECO:0000256" key="2">
    <source>
        <dbReference type="ARBA" id="ARBA00022448"/>
    </source>
</evidence>
<dbReference type="PROSITE" id="PS00211">
    <property type="entry name" value="ABC_TRANSPORTER_1"/>
    <property type="match status" value="1"/>
</dbReference>
<dbReference type="Proteomes" id="UP000032250">
    <property type="component" value="Unassembled WGS sequence"/>
</dbReference>
<evidence type="ECO:0000256" key="8">
    <source>
        <dbReference type="SAM" id="Phobius"/>
    </source>
</evidence>
<dbReference type="PANTHER" id="PTHR43394">
    <property type="entry name" value="ATP-DEPENDENT PERMEASE MDL1, MITOCHONDRIAL"/>
    <property type="match status" value="1"/>
</dbReference>
<sequence length="572" mass="65592">MLKEFISYYKPHKKLFVLDMIAAFIVALCDLFYPMITRQIINDIIPNGKIRLLFFWAISLLIIYIMKYFLNHFIQYWGHMVGVRIQADMRKRVFNHLQTLPFTYFDENKTGVIMSRIINDLMEISELAHHGPEDLFISIIMLIGSFIILCTINVPLTIISFIFIPILVWFSMKNRLKMEKAFMDSRVKIGDLNADLENSIAGIRVSKAFTNREYENEKFEVGNKRFVGARQMAYKSMADYFSGMYFFIDILDLIVLIAGGYFVYKNLINFGDLVAYLLFIKMFMTPIRKLISFVEQYQSGVTGFERYRQLLSVKPEKDKEEAKALENIKGAIEFKNVSFKYDEDTHILNDLSFKVKEGKTLALVGPSGGGKTTLCNLIPRFYNIDKGDILIDDNSIYDINISSLRKNIGIVQQDVFLFTGTIKENILYGNPEANYEEVVKAAKLANIHEFIESLPEGYNTYIGERGIKLSGGQKQRLSIARVFLKNPPILILDEATSALDNATEYLIQKSLEKLSNGRTTIVVAHRLSTIKNADEIMVLTDKGIEERGTHEELLALDGIYSELNKNIEKTES</sequence>
<evidence type="ECO:0000313" key="12">
    <source>
        <dbReference type="Proteomes" id="UP000032250"/>
    </source>
</evidence>
<dbReference type="GO" id="GO:0016887">
    <property type="term" value="F:ATP hydrolysis activity"/>
    <property type="evidence" value="ECO:0007669"/>
    <property type="project" value="InterPro"/>
</dbReference>
<comment type="subcellular location">
    <subcellularLocation>
        <location evidence="1">Cell membrane</location>
        <topology evidence="1">Multi-pass membrane protein</topology>
    </subcellularLocation>
</comment>
<evidence type="ECO:0000259" key="10">
    <source>
        <dbReference type="PROSITE" id="PS50929"/>
    </source>
</evidence>
<dbReference type="Pfam" id="PF00664">
    <property type="entry name" value="ABC_membrane"/>
    <property type="match status" value="1"/>
</dbReference>
<dbReference type="FunFam" id="3.40.50.300:FF:000287">
    <property type="entry name" value="Multidrug ABC transporter ATP-binding protein"/>
    <property type="match status" value="1"/>
</dbReference>
<dbReference type="CDD" id="cd18549">
    <property type="entry name" value="ABC_6TM_YwjA_like"/>
    <property type="match status" value="1"/>
</dbReference>
<dbReference type="GO" id="GO:0005886">
    <property type="term" value="C:plasma membrane"/>
    <property type="evidence" value="ECO:0007669"/>
    <property type="project" value="UniProtKB-SubCell"/>
</dbReference>
<dbReference type="PROSITE" id="PS50929">
    <property type="entry name" value="ABC_TM1F"/>
    <property type="match status" value="1"/>
</dbReference>
<evidence type="ECO:0000259" key="9">
    <source>
        <dbReference type="PROSITE" id="PS50893"/>
    </source>
</evidence>
<feature type="transmembrane region" description="Helical" evidence="8">
    <location>
        <begin position="137"/>
        <end position="170"/>
    </location>
</feature>
<dbReference type="RefSeq" id="WP_043031782.1">
    <property type="nucleotide sequence ID" value="NZ_JXSU01000007.1"/>
</dbReference>
<gene>
    <name evidence="11" type="ORF">N495_06780</name>
</gene>
<dbReference type="PANTHER" id="PTHR43394:SF1">
    <property type="entry name" value="ATP-BINDING CASSETTE SUB-FAMILY B MEMBER 10, MITOCHONDRIAL"/>
    <property type="match status" value="1"/>
</dbReference>
<evidence type="ECO:0000256" key="3">
    <source>
        <dbReference type="ARBA" id="ARBA00022692"/>
    </source>
</evidence>
<dbReference type="Gene3D" id="3.40.50.300">
    <property type="entry name" value="P-loop containing nucleotide triphosphate hydrolases"/>
    <property type="match status" value="1"/>
</dbReference>
<feature type="transmembrane region" description="Helical" evidence="8">
    <location>
        <begin position="53"/>
        <end position="70"/>
    </location>
</feature>
<keyword evidence="5" id="KW-0067">ATP-binding</keyword>
<dbReference type="OrthoDB" id="9762778at2"/>
<dbReference type="HOGENOM" id="CLU_000604_84_3_9"/>
<proteinExistence type="predicted"/>
<dbReference type="CDD" id="cd03251">
    <property type="entry name" value="ABCC_MsbA"/>
    <property type="match status" value="1"/>
</dbReference>
<organism evidence="11 12">
    <name type="scientific">Clostridium botulinum B2 450</name>
    <dbReference type="NCBI Taxonomy" id="1379739"/>
    <lineage>
        <taxon>Bacteria</taxon>
        <taxon>Bacillati</taxon>
        <taxon>Bacillota</taxon>
        <taxon>Clostridia</taxon>
        <taxon>Eubacteriales</taxon>
        <taxon>Clostridiaceae</taxon>
        <taxon>Clostridium</taxon>
    </lineage>
</organism>
<dbReference type="Gene3D" id="1.20.1560.10">
    <property type="entry name" value="ABC transporter type 1, transmembrane domain"/>
    <property type="match status" value="1"/>
</dbReference>
<reference evidence="11 12" key="1">
    <citation type="submission" date="2014-06" db="EMBL/GenBank/DDBJ databases">
        <title>Genome characterization of distinct group I Clostridium botulinum lineages.</title>
        <authorList>
            <person name="Giordani F."/>
            <person name="Anselmo A."/>
            <person name="Fillo S."/>
            <person name="Palozzi A.M."/>
            <person name="Fortunato A."/>
            <person name="Gentile B."/>
            <person name="Ciammaruconi A."/>
            <person name="Anniballi F."/>
            <person name="De Medici D."/>
            <person name="Lista F."/>
        </authorList>
    </citation>
    <scope>NUCLEOTIDE SEQUENCE [LARGE SCALE GENOMIC DNA]</scope>
    <source>
        <strain evidence="11 12">B2 450</strain>
    </source>
</reference>
<evidence type="ECO:0000256" key="5">
    <source>
        <dbReference type="ARBA" id="ARBA00022840"/>
    </source>
</evidence>
<feature type="domain" description="ABC transporter" evidence="9">
    <location>
        <begin position="332"/>
        <end position="566"/>
    </location>
</feature>
<dbReference type="InterPro" id="IPR039421">
    <property type="entry name" value="Type_1_exporter"/>
</dbReference>
<feature type="domain" description="ABC transmembrane type-1" evidence="10">
    <location>
        <begin position="17"/>
        <end position="299"/>
    </location>
</feature>
<keyword evidence="4" id="KW-0547">Nucleotide-binding</keyword>
<feature type="transmembrane region" description="Helical" evidence="8">
    <location>
        <begin position="15"/>
        <end position="33"/>
    </location>
</feature>
<dbReference type="InterPro" id="IPR003593">
    <property type="entry name" value="AAA+_ATPase"/>
</dbReference>
<dbReference type="SMART" id="SM00382">
    <property type="entry name" value="AAA"/>
    <property type="match status" value="1"/>
</dbReference>
<dbReference type="PATRIC" id="fig|1379739.3.peg.1690"/>
<dbReference type="InterPro" id="IPR027417">
    <property type="entry name" value="P-loop_NTPase"/>
</dbReference>
<dbReference type="EMBL" id="JXSU01000007">
    <property type="protein sequence ID" value="KIS23304.1"/>
    <property type="molecule type" value="Genomic_DNA"/>
</dbReference>
<evidence type="ECO:0000256" key="7">
    <source>
        <dbReference type="ARBA" id="ARBA00023136"/>
    </source>
</evidence>
<comment type="caution">
    <text evidence="11">The sequence shown here is derived from an EMBL/GenBank/DDBJ whole genome shotgun (WGS) entry which is preliminary data.</text>
</comment>
<feature type="transmembrane region" description="Helical" evidence="8">
    <location>
        <begin position="240"/>
        <end position="261"/>
    </location>
</feature>
<dbReference type="FunFam" id="1.20.1560.10:FF:000053">
    <property type="entry name" value="Multidrug ABC transporter ATP-binding protein"/>
    <property type="match status" value="1"/>
</dbReference>
<dbReference type="AlphaFoldDB" id="A0A0D1AJK5"/>
<keyword evidence="6 8" id="KW-1133">Transmembrane helix</keyword>
<dbReference type="Pfam" id="PF00005">
    <property type="entry name" value="ABC_tran"/>
    <property type="match status" value="1"/>
</dbReference>
<dbReference type="PROSITE" id="PS50893">
    <property type="entry name" value="ABC_TRANSPORTER_2"/>
    <property type="match status" value="1"/>
</dbReference>
<evidence type="ECO:0000256" key="1">
    <source>
        <dbReference type="ARBA" id="ARBA00004651"/>
    </source>
</evidence>
<name>A0A0D1AJK5_CLOBO</name>
<dbReference type="InterPro" id="IPR011527">
    <property type="entry name" value="ABC1_TM_dom"/>
</dbReference>
<keyword evidence="7 8" id="KW-0472">Membrane</keyword>